<name>A0ACB0IYJ0_TRIPR</name>
<evidence type="ECO:0000313" key="2">
    <source>
        <dbReference type="Proteomes" id="UP001177021"/>
    </source>
</evidence>
<keyword evidence="2" id="KW-1185">Reference proteome</keyword>
<accession>A0ACB0IYJ0</accession>
<proteinExistence type="predicted"/>
<protein>
    <submittedName>
        <fullName evidence="1">Uncharacterized protein</fullName>
    </submittedName>
</protein>
<dbReference type="EMBL" id="CASHSV030000013">
    <property type="protein sequence ID" value="CAJ2637076.1"/>
    <property type="molecule type" value="Genomic_DNA"/>
</dbReference>
<sequence length="428" mass="47971">MPSFSFLCQCFSPDGTRKKNNPSLTRDFEENGSNLVAVSSKKKISNDQSVFVGSKVTSTCNESVPVDVISKLPNSHGGQSMLIDSEVQNSRCNISESEIFKYSELEEATNKFDTSRILGSGGYGTVYSGTLKDGRLVAIKRLHEDKFKILRLHDKKLEEETLRKFINEVSMLTRMRHENLVQLYGCTSPQTRELLLVQEYVPNGTLARRLRKDILPWPTRLNVSVQTASALAYLHASNVIHRDVKTSNVLLDRSLNAKVADFGLSRLVPHGATHITTDPAGTRGYIDPEYYEHCHLSDKSDVYSFGVILVELISSLPAYSKDEKQPFLSDFAMDKIFNGELEKLVDPNLGFESDNWISETVSAVAELAFGCLQPQRNMRPSMSEVLNTLESIKSGSSQKALKWGSNHCYNATKVHIVSRLPDDYFEKK</sequence>
<evidence type="ECO:0000313" key="1">
    <source>
        <dbReference type="EMBL" id="CAJ2637076.1"/>
    </source>
</evidence>
<dbReference type="Proteomes" id="UP001177021">
    <property type="component" value="Unassembled WGS sequence"/>
</dbReference>
<comment type="caution">
    <text evidence="1">The sequence shown here is derived from an EMBL/GenBank/DDBJ whole genome shotgun (WGS) entry which is preliminary data.</text>
</comment>
<reference evidence="1" key="1">
    <citation type="submission" date="2023-10" db="EMBL/GenBank/DDBJ databases">
        <authorList>
            <person name="Rodriguez Cubillos JULIANA M."/>
            <person name="De Vega J."/>
        </authorList>
    </citation>
    <scope>NUCLEOTIDE SEQUENCE</scope>
</reference>
<gene>
    <name evidence="1" type="ORF">MILVUS5_LOCUS7474</name>
</gene>
<organism evidence="1 2">
    <name type="scientific">Trifolium pratense</name>
    <name type="common">Red clover</name>
    <dbReference type="NCBI Taxonomy" id="57577"/>
    <lineage>
        <taxon>Eukaryota</taxon>
        <taxon>Viridiplantae</taxon>
        <taxon>Streptophyta</taxon>
        <taxon>Embryophyta</taxon>
        <taxon>Tracheophyta</taxon>
        <taxon>Spermatophyta</taxon>
        <taxon>Magnoliopsida</taxon>
        <taxon>eudicotyledons</taxon>
        <taxon>Gunneridae</taxon>
        <taxon>Pentapetalae</taxon>
        <taxon>rosids</taxon>
        <taxon>fabids</taxon>
        <taxon>Fabales</taxon>
        <taxon>Fabaceae</taxon>
        <taxon>Papilionoideae</taxon>
        <taxon>50 kb inversion clade</taxon>
        <taxon>NPAAA clade</taxon>
        <taxon>Hologalegina</taxon>
        <taxon>IRL clade</taxon>
        <taxon>Trifolieae</taxon>
        <taxon>Trifolium</taxon>
    </lineage>
</organism>